<evidence type="ECO:0000313" key="2">
    <source>
        <dbReference type="EMBL" id="OAD23569.1"/>
    </source>
</evidence>
<dbReference type="Gene3D" id="3.40.50.720">
    <property type="entry name" value="NAD(P)-binding Rossmann-like Domain"/>
    <property type="match status" value="1"/>
</dbReference>
<dbReference type="AlphaFoldDB" id="A0A176S6U1"/>
<comment type="caution">
    <text evidence="2">The sequence shown here is derived from an EMBL/GenBank/DDBJ whole genome shotgun (WGS) entry which is preliminary data.</text>
</comment>
<evidence type="ECO:0000259" key="1">
    <source>
        <dbReference type="PROSITE" id="PS00028"/>
    </source>
</evidence>
<dbReference type="InterPro" id="IPR000594">
    <property type="entry name" value="ThiF_NAD_FAD-bd"/>
</dbReference>
<keyword evidence="3" id="KW-1185">Reference proteome</keyword>
<gene>
    <name evidence="2" type="ORF">THIOM_000596</name>
</gene>
<dbReference type="PROSITE" id="PS00028">
    <property type="entry name" value="ZINC_FINGER_C2H2_1"/>
    <property type="match status" value="1"/>
</dbReference>
<evidence type="ECO:0000313" key="3">
    <source>
        <dbReference type="Proteomes" id="UP000076962"/>
    </source>
</evidence>
<feature type="domain" description="C2H2-type" evidence="1">
    <location>
        <begin position="226"/>
        <end position="247"/>
    </location>
</feature>
<dbReference type="InterPro" id="IPR035985">
    <property type="entry name" value="Ubiquitin-activating_enz"/>
</dbReference>
<reference evidence="2 3" key="1">
    <citation type="submission" date="2016-05" db="EMBL/GenBank/DDBJ databases">
        <title>Single-cell genome of chain-forming Candidatus Thiomargarita nelsonii and comparison to other large sulfur-oxidizing bacteria.</title>
        <authorList>
            <person name="Winkel M."/>
            <person name="Salman V."/>
            <person name="Woyke T."/>
            <person name="Schulz-Vogt H."/>
            <person name="Richter M."/>
            <person name="Flood B."/>
            <person name="Bailey J."/>
            <person name="Amann R."/>
            <person name="Mussmann M."/>
        </authorList>
    </citation>
    <scope>NUCLEOTIDE SEQUENCE [LARGE SCALE GENOMIC DNA]</scope>
    <source>
        <strain evidence="2 3">THI036</strain>
    </source>
</reference>
<organism evidence="2 3">
    <name type="scientific">Candidatus Thiomargarita nelsonii</name>
    <dbReference type="NCBI Taxonomy" id="1003181"/>
    <lineage>
        <taxon>Bacteria</taxon>
        <taxon>Pseudomonadati</taxon>
        <taxon>Pseudomonadota</taxon>
        <taxon>Gammaproteobacteria</taxon>
        <taxon>Thiotrichales</taxon>
        <taxon>Thiotrichaceae</taxon>
        <taxon>Thiomargarita</taxon>
    </lineage>
</organism>
<accession>A0A176S6U1</accession>
<proteinExistence type="predicted"/>
<dbReference type="SUPFAM" id="SSF69572">
    <property type="entry name" value="Activating enzymes of the ubiquitin-like proteins"/>
    <property type="match status" value="1"/>
</dbReference>
<dbReference type="Proteomes" id="UP000076962">
    <property type="component" value="Unassembled WGS sequence"/>
</dbReference>
<dbReference type="GO" id="GO:0008641">
    <property type="term" value="F:ubiquitin-like modifier activating enzyme activity"/>
    <property type="evidence" value="ECO:0007669"/>
    <property type="project" value="InterPro"/>
</dbReference>
<dbReference type="Pfam" id="PF00899">
    <property type="entry name" value="ThiF"/>
    <property type="match status" value="1"/>
</dbReference>
<sequence>MAAKTLTTLAPGIQIQTRPKPLIQGVGLSELRDADIILGCLDSRVARLQLAGRCNLVKAPSIDGGTHPWGGEVRPYLDSDGPCYGCSLTPEERAISDVPWSCLEESSETPVGATASSSVVVGAWMSLIAIRFLMNLSTPQGTISIDGSRGISRIVQQQRDTECPLHTPIDSAKKIVVSCDNTVAALHNLLGAGKIPLAWEPIQQRVECPHCGFQQSRWGIPTITPCPQCGTTLRSRTTLELHEAPGHLKLVELGIAPREILAVRTANGIEWVELSG</sequence>
<dbReference type="InterPro" id="IPR013087">
    <property type="entry name" value="Znf_C2H2_type"/>
</dbReference>
<dbReference type="EMBL" id="LUTY01000290">
    <property type="protein sequence ID" value="OAD23569.1"/>
    <property type="molecule type" value="Genomic_DNA"/>
</dbReference>
<protein>
    <recommendedName>
        <fullName evidence="1">C2H2-type domain-containing protein</fullName>
    </recommendedName>
</protein>
<name>A0A176S6U1_9GAMM</name>